<dbReference type="PANTHER" id="PTHR43668:SF2">
    <property type="entry name" value="ALLANTOINASE"/>
    <property type="match status" value="1"/>
</dbReference>
<evidence type="ECO:0000256" key="1">
    <source>
        <dbReference type="ARBA" id="ARBA00022975"/>
    </source>
</evidence>
<proteinExistence type="predicted"/>
<dbReference type="InterPro" id="IPR024403">
    <property type="entry name" value="DHOase_cat"/>
</dbReference>
<dbReference type="CDD" id="cd01317">
    <property type="entry name" value="DHOase_IIa"/>
    <property type="match status" value="1"/>
</dbReference>
<dbReference type="EMBL" id="JAVMIP010000005">
    <property type="protein sequence ID" value="MDS3860706.1"/>
    <property type="molecule type" value="Genomic_DNA"/>
</dbReference>
<dbReference type="InterPro" id="IPR050138">
    <property type="entry name" value="DHOase/Allantoinase_Hydrolase"/>
</dbReference>
<keyword evidence="1" id="KW-0665">Pyrimidine biosynthesis</keyword>
<reference evidence="4" key="1">
    <citation type="submission" date="2023-07" db="EMBL/GenBank/DDBJ databases">
        <authorList>
            <person name="Luz R."/>
            <person name="Cordeiro R."/>
            <person name="Fonseca A."/>
            <person name="Goncalves V."/>
        </authorList>
    </citation>
    <scope>NUCLEOTIDE SEQUENCE [LARGE SCALE GENOMIC DNA]</scope>
    <source>
        <strain evidence="4">BACA0444</strain>
    </source>
</reference>
<dbReference type="EC" id="3.5.2.3" evidence="3"/>
<dbReference type="GO" id="GO:0004038">
    <property type="term" value="F:allantoinase activity"/>
    <property type="evidence" value="ECO:0007669"/>
    <property type="project" value="TreeGrafter"/>
</dbReference>
<dbReference type="Pfam" id="PF12890">
    <property type="entry name" value="DHOase"/>
    <property type="match status" value="1"/>
</dbReference>
<dbReference type="SUPFAM" id="SSF51338">
    <property type="entry name" value="Composite domain of metallo-dependent hydrolases"/>
    <property type="match status" value="1"/>
</dbReference>
<dbReference type="InterPro" id="IPR032466">
    <property type="entry name" value="Metal_Hydrolase"/>
</dbReference>
<dbReference type="GO" id="GO:0005737">
    <property type="term" value="C:cytoplasm"/>
    <property type="evidence" value="ECO:0007669"/>
    <property type="project" value="TreeGrafter"/>
</dbReference>
<dbReference type="SUPFAM" id="SSF51556">
    <property type="entry name" value="Metallo-dependent hydrolases"/>
    <property type="match status" value="1"/>
</dbReference>
<evidence type="ECO:0000313" key="3">
    <source>
        <dbReference type="EMBL" id="MDS3860706.1"/>
    </source>
</evidence>
<comment type="caution">
    <text evidence="3">The sequence shown here is derived from an EMBL/GenBank/DDBJ whole genome shotgun (WGS) entry which is preliminary data.</text>
</comment>
<dbReference type="PANTHER" id="PTHR43668">
    <property type="entry name" value="ALLANTOINASE"/>
    <property type="match status" value="1"/>
</dbReference>
<feature type="domain" description="Dihydroorotase catalytic" evidence="2">
    <location>
        <begin position="58"/>
        <end position="218"/>
    </location>
</feature>
<sequence>MRDLPESYVLQGVRIIDPTQQWDFCGDVWIEQGQIRAIERDLSSVAAEIPRQSGAGLILAPGLVDLYSQGGEPGYEQRETLESLIQAAQAGGFCRVALLPLTNPVLDHAAVLSQLQAKIPPNSPVQLHFWGAITQAAKGEKLTELYELAQAGVIGFSDSRPLGNLGVIRRSLEYLQATHLPIALWPQNLELAGRGVVRESEIALALGLIEQPVSAETTALTSILELSRELPQPLHVMRVSTARSVELLESYYHQAALITSSVSWLHLLKNTNDLTSYDPNLRLEPPLGTPEDQTALIAGIKSGVINAIAVDHRPRTYEEKVISFAEALPGAIGLELALPLLWQELVVTEKLTALELWRALSQKPAEILQQSPPSLRQVNQQEWILFDPNQAWTVTPETLFSRSQNTSYTGQTISGRVIRQWSHHF</sequence>
<accession>A0AAE4FTI7</accession>
<dbReference type="InterPro" id="IPR011059">
    <property type="entry name" value="Metal-dep_hydrolase_composite"/>
</dbReference>
<dbReference type="GO" id="GO:0046872">
    <property type="term" value="F:metal ion binding"/>
    <property type="evidence" value="ECO:0007669"/>
    <property type="project" value="InterPro"/>
</dbReference>
<evidence type="ECO:0000313" key="4">
    <source>
        <dbReference type="Proteomes" id="UP001268256"/>
    </source>
</evidence>
<dbReference type="Gene3D" id="3.20.20.140">
    <property type="entry name" value="Metal-dependent hydrolases"/>
    <property type="match status" value="1"/>
</dbReference>
<dbReference type="NCBIfam" id="NF005614">
    <property type="entry name" value="PRK07369.1"/>
    <property type="match status" value="1"/>
</dbReference>
<name>A0AAE4FTI7_9CYAN</name>
<dbReference type="Gene3D" id="2.30.40.10">
    <property type="entry name" value="Urease, subunit C, domain 1"/>
    <property type="match status" value="2"/>
</dbReference>
<gene>
    <name evidence="3" type="ORF">RIF25_07755</name>
</gene>
<dbReference type="NCBIfam" id="TIGR00857">
    <property type="entry name" value="pyrC_multi"/>
    <property type="match status" value="1"/>
</dbReference>
<dbReference type="InterPro" id="IPR004722">
    <property type="entry name" value="DHOase"/>
</dbReference>
<dbReference type="AlphaFoldDB" id="A0AAE4FTI7"/>
<keyword evidence="4" id="KW-1185">Reference proteome</keyword>
<dbReference type="Proteomes" id="UP001268256">
    <property type="component" value="Unassembled WGS sequence"/>
</dbReference>
<dbReference type="GO" id="GO:0006145">
    <property type="term" value="P:purine nucleobase catabolic process"/>
    <property type="evidence" value="ECO:0007669"/>
    <property type="project" value="TreeGrafter"/>
</dbReference>
<keyword evidence="3" id="KW-0378">Hydrolase</keyword>
<dbReference type="GO" id="GO:0004151">
    <property type="term" value="F:dihydroorotase activity"/>
    <property type="evidence" value="ECO:0007669"/>
    <property type="project" value="UniProtKB-EC"/>
</dbReference>
<dbReference type="GO" id="GO:0006221">
    <property type="term" value="P:pyrimidine nucleotide biosynthetic process"/>
    <property type="evidence" value="ECO:0007669"/>
    <property type="project" value="UniProtKB-KW"/>
</dbReference>
<protein>
    <submittedName>
        <fullName evidence="3">Dihydroorotase</fullName>
        <ecNumber evidence="3">3.5.2.3</ecNumber>
    </submittedName>
</protein>
<evidence type="ECO:0000259" key="2">
    <source>
        <dbReference type="Pfam" id="PF12890"/>
    </source>
</evidence>
<organism evidence="3 4">
    <name type="scientific">Pseudocalidococcus azoricus BACA0444</name>
    <dbReference type="NCBI Taxonomy" id="2918990"/>
    <lineage>
        <taxon>Bacteria</taxon>
        <taxon>Bacillati</taxon>
        <taxon>Cyanobacteriota</taxon>
        <taxon>Cyanophyceae</taxon>
        <taxon>Acaryochloridales</taxon>
        <taxon>Thermosynechococcaceae</taxon>
        <taxon>Pseudocalidococcus</taxon>
        <taxon>Pseudocalidococcus azoricus</taxon>
    </lineage>
</organism>
<dbReference type="RefSeq" id="WP_322877973.1">
    <property type="nucleotide sequence ID" value="NZ_JAVMIP010000005.1"/>
</dbReference>